<feature type="domain" description="FAD dependent oxidoreductase" evidence="2">
    <location>
        <begin position="2"/>
        <end position="392"/>
    </location>
</feature>
<dbReference type="InterPro" id="IPR006076">
    <property type="entry name" value="FAD-dep_OxRdtase"/>
</dbReference>
<dbReference type="GO" id="GO:0016491">
    <property type="term" value="F:oxidoreductase activity"/>
    <property type="evidence" value="ECO:0007669"/>
    <property type="project" value="UniProtKB-KW"/>
</dbReference>
<evidence type="ECO:0000256" key="1">
    <source>
        <dbReference type="ARBA" id="ARBA00023002"/>
    </source>
</evidence>
<dbReference type="RefSeq" id="WP_131305609.1">
    <property type="nucleotide sequence ID" value="NZ_SJFN01000002.1"/>
</dbReference>
<dbReference type="GO" id="GO:0005737">
    <property type="term" value="C:cytoplasm"/>
    <property type="evidence" value="ECO:0007669"/>
    <property type="project" value="TreeGrafter"/>
</dbReference>
<reference evidence="3 4" key="1">
    <citation type="submission" date="2019-02" db="EMBL/GenBank/DDBJ databases">
        <title>Siculibacillus lacustris gen. nov., sp. nov., a new rosette-forming bacterium isolated from a freshwater crater lake (Lake St. Ana, Romania).</title>
        <authorList>
            <person name="Felfoldi T."/>
            <person name="Marton Z."/>
            <person name="Szabo A."/>
            <person name="Mentes A."/>
            <person name="Boka K."/>
            <person name="Marialigeti K."/>
            <person name="Mathe I."/>
            <person name="Koncz M."/>
            <person name="Schumann P."/>
            <person name="Toth E."/>
        </authorList>
    </citation>
    <scope>NUCLEOTIDE SEQUENCE [LARGE SCALE GENOMIC DNA]</scope>
    <source>
        <strain evidence="3 4">SA-279</strain>
    </source>
</reference>
<dbReference type="EMBL" id="SJFN01000002">
    <property type="protein sequence ID" value="TBW41036.1"/>
    <property type="molecule type" value="Genomic_DNA"/>
</dbReference>
<dbReference type="PANTHER" id="PTHR13847:SF289">
    <property type="entry name" value="GLYCINE OXIDASE"/>
    <property type="match status" value="1"/>
</dbReference>
<dbReference type="AlphaFoldDB" id="A0A4V2KUD2"/>
<dbReference type="OrthoDB" id="9805337at2"/>
<dbReference type="Gene3D" id="3.30.9.10">
    <property type="entry name" value="D-Amino Acid Oxidase, subunit A, domain 2"/>
    <property type="match status" value="1"/>
</dbReference>
<gene>
    <name evidence="3" type="ORF">EYW49_02460</name>
</gene>
<dbReference type="SUPFAM" id="SSF51905">
    <property type="entry name" value="FAD/NAD(P)-binding domain"/>
    <property type="match status" value="1"/>
</dbReference>
<proteinExistence type="predicted"/>
<keyword evidence="1" id="KW-0560">Oxidoreductase</keyword>
<evidence type="ECO:0000259" key="2">
    <source>
        <dbReference type="Pfam" id="PF01266"/>
    </source>
</evidence>
<keyword evidence="4" id="KW-1185">Reference proteome</keyword>
<dbReference type="Pfam" id="PF01266">
    <property type="entry name" value="DAO"/>
    <property type="match status" value="1"/>
</dbReference>
<dbReference type="Proteomes" id="UP000292781">
    <property type="component" value="Unassembled WGS sequence"/>
</dbReference>
<name>A0A4V2KUD2_9HYPH</name>
<evidence type="ECO:0000313" key="4">
    <source>
        <dbReference type="Proteomes" id="UP000292781"/>
    </source>
</evidence>
<dbReference type="SUPFAM" id="SSF54373">
    <property type="entry name" value="FAD-linked reductases, C-terminal domain"/>
    <property type="match status" value="1"/>
</dbReference>
<accession>A0A4V2KUD2</accession>
<evidence type="ECO:0000313" key="3">
    <source>
        <dbReference type="EMBL" id="TBW41036.1"/>
    </source>
</evidence>
<dbReference type="InterPro" id="IPR036188">
    <property type="entry name" value="FAD/NAD-bd_sf"/>
</dbReference>
<organism evidence="3 4">
    <name type="scientific">Siculibacillus lacustris</name>
    <dbReference type="NCBI Taxonomy" id="1549641"/>
    <lineage>
        <taxon>Bacteria</taxon>
        <taxon>Pseudomonadati</taxon>
        <taxon>Pseudomonadota</taxon>
        <taxon>Alphaproteobacteria</taxon>
        <taxon>Hyphomicrobiales</taxon>
        <taxon>Ancalomicrobiaceae</taxon>
        <taxon>Siculibacillus</taxon>
    </lineage>
</organism>
<protein>
    <submittedName>
        <fullName evidence="3">FAD-binding oxidoreductase</fullName>
    </submittedName>
</protein>
<dbReference type="Gene3D" id="3.50.50.60">
    <property type="entry name" value="FAD/NAD(P)-binding domain"/>
    <property type="match status" value="2"/>
</dbReference>
<dbReference type="PANTHER" id="PTHR13847">
    <property type="entry name" value="SARCOSINE DEHYDROGENASE-RELATED"/>
    <property type="match status" value="1"/>
</dbReference>
<comment type="caution">
    <text evidence="3">The sequence shown here is derived from an EMBL/GenBank/DDBJ whole genome shotgun (WGS) entry which is preliminary data.</text>
</comment>
<sequence>MRIAVVGAGIVGGAIAHALLDEGHEVEILEREAPSSGASAGNAGWIAHLDILPLAGPKAWANMPRWMLDPYGPLSIAPTYLPRLAPYLLQFVLASRPSRIESSTLAIRALNAGALPAWERRLGALGRLDRLRRRGLLSVWTDAGDFAGAAKLHARQRTMGIEVETLDAGAVRRLEPAFGAAVVGGALYPAGLNVDDPRRFTEDLVAAAVERGATLTVATVTGLESSAAGIDLRAATHGLGRFDRVVIAAGAWSKSLARAAGDRIPLDTERGYNITVAPGALGLSRPVMYEGHGFVTSPLDTGDRIGGGVEFAGLTAPQNDARIDAMLKRLGRVLPEFRVGEGIKWMGHRPSSPDSLPIIGPASDDDRVIHAFGHGHYGLTQGAVTAEIVAALIAGRTPPIDIAPYAASRF</sequence>